<dbReference type="EMBL" id="LSRX01000217">
    <property type="protein sequence ID" value="OLQ04142.1"/>
    <property type="molecule type" value="Genomic_DNA"/>
</dbReference>
<evidence type="ECO:0000313" key="2">
    <source>
        <dbReference type="Proteomes" id="UP000186817"/>
    </source>
</evidence>
<proteinExistence type="predicted"/>
<keyword evidence="2" id="KW-1185">Reference proteome</keyword>
<name>A0A1Q9E9Q1_SYMMI</name>
<sequence length="642" mass="70004">MSGQAIAAARQRKFDRAEAIRQEKMDKQTRQEELDMAPSRMTCMQPASVISGHCSPMQHFGSFNVLLEPGRRRGSCVAANFVLKPLEGQRHCSMEDQKIQDAMLAEIAKMQGQEGFDYVVICCSDQSAEDFWQARLTQTIRQVTGSSSTVICVHEDWNGGAGNGLGTLYAFVKACSKGKEMGFDLAHAMHAGKSVAIYHTAGKGTRLAPLPGAENNNKPGVKLPGLLSVGGRFEPITVLESVLRQTSSYGAVRGGRCSVFWGDQIFVPSCGIRQTDYPADILAALRPMPTKQQWESEALHQYGLIAVDSKGDAMQLEKVTYDVAVQYLPKDVAQVGTSLGSFSVSAALMDALLAEFASELNDKKACLDSDPHFWMPLTLKKADYIAVMSKKGTTADEAGKHYDRMAEFKSSFKKTGGILGCVDVGQQAYWWDYGRLELYMRNNFLITEANASAHALRTFLRLQQPSLESDLSLRQQWNTLDGVTVDSTSVVLNCRIGAGKIGPGCVLVNVVAPTIDVENCILVKVSSSRPISGKGGLLYNVVEDGKGDTLPCDRVRADVFMPDGIHHKIYSTPSTDGGKVWKERVQGNNFSFEGIYKANQPLDVSKCTEAANSSHDAVGNKVMPVSALSNIFMSMYSCCAMR</sequence>
<evidence type="ECO:0000313" key="1">
    <source>
        <dbReference type="EMBL" id="OLQ04142.1"/>
    </source>
</evidence>
<comment type="caution">
    <text evidence="1">The sequence shown here is derived from an EMBL/GenBank/DDBJ whole genome shotgun (WGS) entry which is preliminary data.</text>
</comment>
<protein>
    <submittedName>
        <fullName evidence="1">Uncharacterized protein</fullName>
    </submittedName>
</protein>
<dbReference type="AlphaFoldDB" id="A0A1Q9E9Q1"/>
<dbReference type="OMA" id="AYWWDYG"/>
<organism evidence="1 2">
    <name type="scientific">Symbiodinium microadriaticum</name>
    <name type="common">Dinoflagellate</name>
    <name type="synonym">Zooxanthella microadriatica</name>
    <dbReference type="NCBI Taxonomy" id="2951"/>
    <lineage>
        <taxon>Eukaryota</taxon>
        <taxon>Sar</taxon>
        <taxon>Alveolata</taxon>
        <taxon>Dinophyceae</taxon>
        <taxon>Suessiales</taxon>
        <taxon>Symbiodiniaceae</taxon>
        <taxon>Symbiodinium</taxon>
    </lineage>
</organism>
<accession>A0A1Q9E9Q1</accession>
<reference evidence="1 2" key="1">
    <citation type="submission" date="2016-02" db="EMBL/GenBank/DDBJ databases">
        <title>Genome analysis of coral dinoflagellate symbionts highlights evolutionary adaptations to a symbiotic lifestyle.</title>
        <authorList>
            <person name="Aranda M."/>
            <person name="Li Y."/>
            <person name="Liew Y.J."/>
            <person name="Baumgarten S."/>
            <person name="Simakov O."/>
            <person name="Wilson M."/>
            <person name="Piel J."/>
            <person name="Ashoor H."/>
            <person name="Bougouffa S."/>
            <person name="Bajic V.B."/>
            <person name="Ryu T."/>
            <person name="Ravasi T."/>
            <person name="Bayer T."/>
            <person name="Micklem G."/>
            <person name="Kim H."/>
            <person name="Bhak J."/>
            <person name="Lajeunesse T.C."/>
            <person name="Voolstra C.R."/>
        </authorList>
    </citation>
    <scope>NUCLEOTIDE SEQUENCE [LARGE SCALE GENOMIC DNA]</scope>
    <source>
        <strain evidence="1 2">CCMP2467</strain>
    </source>
</reference>
<dbReference type="OrthoDB" id="185024at2759"/>
<gene>
    <name evidence="1" type="ORF">AK812_SmicGene12782</name>
</gene>
<dbReference type="Proteomes" id="UP000186817">
    <property type="component" value="Unassembled WGS sequence"/>
</dbReference>